<evidence type="ECO:0000313" key="3">
    <source>
        <dbReference type="Proteomes" id="UP001597542"/>
    </source>
</evidence>
<dbReference type="RefSeq" id="WP_344287422.1">
    <property type="nucleotide sequence ID" value="NZ_BAAAHV010000028.1"/>
</dbReference>
<dbReference type="PROSITE" id="PS50878">
    <property type="entry name" value="RT_POL"/>
    <property type="match status" value="1"/>
</dbReference>
<proteinExistence type="predicted"/>
<keyword evidence="2" id="KW-0695">RNA-directed DNA polymerase</keyword>
<accession>A0ABW5HTU1</accession>
<dbReference type="EC" id="2.7.7.49" evidence="2"/>
<dbReference type="InterPro" id="IPR013597">
    <property type="entry name" value="Mat_intron_G2"/>
</dbReference>
<sequence length="483" mass="55300">MNIGAPWPGLDEAEMRVRVMQRKLHRWAAADSGRRFDDLRNLVYDPAFLVVAWNRVRGNKGARTAGVDGIAPRDVGFAAWELLDELRAELKANRFVPRRTREKAIPKASGKLRRLGIPTTADRIVQAALKLVLEPIFEADFQPCSYGFRPRRRAQDAIAEIHYLASPTRNYEWVFEADIEACFDEISHSALMDRVRDRIADKRVLAWITAFLRAGVLTEDGRNRETITGTPQGGILSPLLANIALSVLDEHFARKWDALGPQWTRSKHRRAGGAVMKLVRFADDFVVMLAGQRADAEALRDEVAAVLAPMGLRLSVEKTRVCHIDEGFDFLGWRIQRRDRRNRTGKRAVYTYPSKKALASIVDKIRALTRRRNHRTLADLLHRLNPVLRGWCNYFRHGVSSRTFGYIDHFAFWRIVGWLRKRHLGLNMHTLVRRFLPGWQIRAGSIELFRPETVTITRYRYRGTRIPTPWSQTDTSGSPVPAA</sequence>
<comment type="caution">
    <text evidence="2">The sequence shown here is derived from an EMBL/GenBank/DDBJ whole genome shotgun (WGS) entry which is preliminary data.</text>
</comment>
<keyword evidence="2" id="KW-0548">Nucleotidyltransferase</keyword>
<protein>
    <submittedName>
        <fullName evidence="2">Group II intron reverse transcriptase/maturase</fullName>
        <ecNumber evidence="2">2.7.7.49</ecNumber>
    </submittedName>
</protein>
<dbReference type="CDD" id="cd01651">
    <property type="entry name" value="RT_G2_intron"/>
    <property type="match status" value="1"/>
</dbReference>
<evidence type="ECO:0000313" key="2">
    <source>
        <dbReference type="EMBL" id="MFD2480279.1"/>
    </source>
</evidence>
<evidence type="ECO:0000259" key="1">
    <source>
        <dbReference type="PROSITE" id="PS50878"/>
    </source>
</evidence>
<dbReference type="InterPro" id="IPR051083">
    <property type="entry name" value="GrpII_Intron_Splice-Mob/Def"/>
</dbReference>
<dbReference type="GO" id="GO:0003964">
    <property type="term" value="F:RNA-directed DNA polymerase activity"/>
    <property type="evidence" value="ECO:0007669"/>
    <property type="project" value="UniProtKB-KW"/>
</dbReference>
<dbReference type="SUPFAM" id="SSF56672">
    <property type="entry name" value="DNA/RNA polymerases"/>
    <property type="match status" value="1"/>
</dbReference>
<dbReference type="InterPro" id="IPR000477">
    <property type="entry name" value="RT_dom"/>
</dbReference>
<feature type="domain" description="Reverse transcriptase" evidence="1">
    <location>
        <begin position="86"/>
        <end position="335"/>
    </location>
</feature>
<dbReference type="PANTHER" id="PTHR34047">
    <property type="entry name" value="NUCLEAR INTRON MATURASE 1, MITOCHONDRIAL-RELATED"/>
    <property type="match status" value="1"/>
</dbReference>
<organism evidence="2 3">
    <name type="scientific">Amycolatopsis albidoflavus</name>
    <dbReference type="NCBI Taxonomy" id="102226"/>
    <lineage>
        <taxon>Bacteria</taxon>
        <taxon>Bacillati</taxon>
        <taxon>Actinomycetota</taxon>
        <taxon>Actinomycetes</taxon>
        <taxon>Pseudonocardiales</taxon>
        <taxon>Pseudonocardiaceae</taxon>
        <taxon>Amycolatopsis</taxon>
    </lineage>
</organism>
<dbReference type="EMBL" id="JBHUKQ010000008">
    <property type="protein sequence ID" value="MFD2480279.1"/>
    <property type="molecule type" value="Genomic_DNA"/>
</dbReference>
<reference evidence="3" key="1">
    <citation type="journal article" date="2019" name="Int. J. Syst. Evol. Microbiol.">
        <title>The Global Catalogue of Microorganisms (GCM) 10K type strain sequencing project: providing services to taxonomists for standard genome sequencing and annotation.</title>
        <authorList>
            <consortium name="The Broad Institute Genomics Platform"/>
            <consortium name="The Broad Institute Genome Sequencing Center for Infectious Disease"/>
            <person name="Wu L."/>
            <person name="Ma J."/>
        </authorList>
    </citation>
    <scope>NUCLEOTIDE SEQUENCE [LARGE SCALE GENOMIC DNA]</scope>
    <source>
        <strain evidence="3">CGMCC 4.7638</strain>
    </source>
</reference>
<name>A0ABW5HTU1_9PSEU</name>
<dbReference type="Pfam" id="PF08388">
    <property type="entry name" value="GIIM"/>
    <property type="match status" value="1"/>
</dbReference>
<dbReference type="Pfam" id="PF00078">
    <property type="entry name" value="RVT_1"/>
    <property type="match status" value="1"/>
</dbReference>
<keyword evidence="2" id="KW-0808">Transferase</keyword>
<keyword evidence="3" id="KW-1185">Reference proteome</keyword>
<dbReference type="InterPro" id="IPR030931">
    <property type="entry name" value="Group_II_RT_mat"/>
</dbReference>
<dbReference type="NCBIfam" id="TIGR04416">
    <property type="entry name" value="group_II_RT_mat"/>
    <property type="match status" value="1"/>
</dbReference>
<dbReference type="InterPro" id="IPR043502">
    <property type="entry name" value="DNA/RNA_pol_sf"/>
</dbReference>
<dbReference type="PANTHER" id="PTHR34047:SF8">
    <property type="entry name" value="PROTEIN YKFC"/>
    <property type="match status" value="1"/>
</dbReference>
<gene>
    <name evidence="2" type="primary">ltrA</name>
    <name evidence="2" type="ORF">ACFSUT_08345</name>
</gene>
<dbReference type="Proteomes" id="UP001597542">
    <property type="component" value="Unassembled WGS sequence"/>
</dbReference>